<name>A0AAD7SEN2_9TELE</name>
<evidence type="ECO:0000256" key="1">
    <source>
        <dbReference type="SAM" id="MobiDB-lite"/>
    </source>
</evidence>
<evidence type="ECO:0000313" key="3">
    <source>
        <dbReference type="Proteomes" id="UP001221898"/>
    </source>
</evidence>
<keyword evidence="3" id="KW-1185">Reference proteome</keyword>
<sequence length="133" mass="14924">MFSEMLSDALWRGAALITASSGGGPPLAAEGRGNPRSTPSGRAPQGFWNFTWTAQDELSFPEEMTSPEFRCHGNRQLCSRPSNVIPEFSWSLMTAEDPWEKGREGVQRGARLQNWEEGKQATFRQFSKSHEFL</sequence>
<evidence type="ECO:0000313" key="2">
    <source>
        <dbReference type="EMBL" id="KAJ8401195.1"/>
    </source>
</evidence>
<reference evidence="2" key="1">
    <citation type="journal article" date="2023" name="Science">
        <title>Genome structures resolve the early diversification of teleost fishes.</title>
        <authorList>
            <person name="Parey E."/>
            <person name="Louis A."/>
            <person name="Montfort J."/>
            <person name="Bouchez O."/>
            <person name="Roques C."/>
            <person name="Iampietro C."/>
            <person name="Lluch J."/>
            <person name="Castinel A."/>
            <person name="Donnadieu C."/>
            <person name="Desvignes T."/>
            <person name="Floi Bucao C."/>
            <person name="Jouanno E."/>
            <person name="Wen M."/>
            <person name="Mejri S."/>
            <person name="Dirks R."/>
            <person name="Jansen H."/>
            <person name="Henkel C."/>
            <person name="Chen W.J."/>
            <person name="Zahm M."/>
            <person name="Cabau C."/>
            <person name="Klopp C."/>
            <person name="Thompson A.W."/>
            <person name="Robinson-Rechavi M."/>
            <person name="Braasch I."/>
            <person name="Lecointre G."/>
            <person name="Bobe J."/>
            <person name="Postlethwait J.H."/>
            <person name="Berthelot C."/>
            <person name="Roest Crollius H."/>
            <person name="Guiguen Y."/>
        </authorList>
    </citation>
    <scope>NUCLEOTIDE SEQUENCE</scope>
    <source>
        <strain evidence="2">NC1722</strain>
    </source>
</reference>
<dbReference type="EMBL" id="JAINUG010000072">
    <property type="protein sequence ID" value="KAJ8401195.1"/>
    <property type="molecule type" value="Genomic_DNA"/>
</dbReference>
<proteinExistence type="predicted"/>
<organism evidence="2 3">
    <name type="scientific">Aldrovandia affinis</name>
    <dbReference type="NCBI Taxonomy" id="143900"/>
    <lineage>
        <taxon>Eukaryota</taxon>
        <taxon>Metazoa</taxon>
        <taxon>Chordata</taxon>
        <taxon>Craniata</taxon>
        <taxon>Vertebrata</taxon>
        <taxon>Euteleostomi</taxon>
        <taxon>Actinopterygii</taxon>
        <taxon>Neopterygii</taxon>
        <taxon>Teleostei</taxon>
        <taxon>Notacanthiformes</taxon>
        <taxon>Halosauridae</taxon>
        <taxon>Aldrovandia</taxon>
    </lineage>
</organism>
<protein>
    <submittedName>
        <fullName evidence="2">Uncharacterized protein</fullName>
    </submittedName>
</protein>
<dbReference type="Proteomes" id="UP001221898">
    <property type="component" value="Unassembled WGS sequence"/>
</dbReference>
<dbReference type="AlphaFoldDB" id="A0AAD7SEN2"/>
<gene>
    <name evidence="2" type="ORF">AAFF_G00387770</name>
</gene>
<feature type="region of interest" description="Disordered" evidence="1">
    <location>
        <begin position="21"/>
        <end position="46"/>
    </location>
</feature>
<accession>A0AAD7SEN2</accession>
<comment type="caution">
    <text evidence="2">The sequence shown here is derived from an EMBL/GenBank/DDBJ whole genome shotgun (WGS) entry which is preliminary data.</text>
</comment>